<comment type="caution">
    <text evidence="4">The sequence shown here is derived from an EMBL/GenBank/DDBJ whole genome shotgun (WGS) entry which is preliminary data.</text>
</comment>
<name>A0ABV2CUW6_9RHOO</name>
<keyword evidence="1 4" id="KW-0328">Glycosyltransferase</keyword>
<evidence type="ECO:0000313" key="4">
    <source>
        <dbReference type="EMBL" id="MET1491711.1"/>
    </source>
</evidence>
<dbReference type="PANTHER" id="PTHR22916">
    <property type="entry name" value="GLYCOSYLTRANSFERASE"/>
    <property type="match status" value="1"/>
</dbReference>
<organism evidence="4 5">
    <name type="scientific">Uliginosibacterium paludis</name>
    <dbReference type="NCBI Taxonomy" id="1615952"/>
    <lineage>
        <taxon>Bacteria</taxon>
        <taxon>Pseudomonadati</taxon>
        <taxon>Pseudomonadota</taxon>
        <taxon>Betaproteobacteria</taxon>
        <taxon>Rhodocyclales</taxon>
        <taxon>Zoogloeaceae</taxon>
        <taxon>Uliginosibacterium</taxon>
    </lineage>
</organism>
<keyword evidence="2 4" id="KW-0808">Transferase</keyword>
<evidence type="ECO:0000256" key="1">
    <source>
        <dbReference type="ARBA" id="ARBA00022676"/>
    </source>
</evidence>
<dbReference type="EC" id="2.4.-.-" evidence="4"/>
<gene>
    <name evidence="4" type="ORF">ABVT11_17870</name>
</gene>
<protein>
    <submittedName>
        <fullName evidence="4">Glycosyltransferase family 2 protein</fullName>
        <ecNumber evidence="4">2.4.-.-</ecNumber>
    </submittedName>
</protein>
<proteinExistence type="predicted"/>
<dbReference type="InterPro" id="IPR001173">
    <property type="entry name" value="Glyco_trans_2-like"/>
</dbReference>
<dbReference type="InterPro" id="IPR029044">
    <property type="entry name" value="Nucleotide-diphossugar_trans"/>
</dbReference>
<evidence type="ECO:0000256" key="2">
    <source>
        <dbReference type="ARBA" id="ARBA00022679"/>
    </source>
</evidence>
<feature type="domain" description="Glycosyltransferase 2-like" evidence="3">
    <location>
        <begin position="4"/>
        <end position="132"/>
    </location>
</feature>
<dbReference type="RefSeq" id="WP_345928131.1">
    <property type="nucleotide sequence ID" value="NZ_JBDIVF010000005.1"/>
</dbReference>
<dbReference type="Proteomes" id="UP001548590">
    <property type="component" value="Unassembled WGS sequence"/>
</dbReference>
<dbReference type="Gene3D" id="3.90.550.10">
    <property type="entry name" value="Spore Coat Polysaccharide Biosynthesis Protein SpsA, Chain A"/>
    <property type="match status" value="1"/>
</dbReference>
<reference evidence="4 5" key="1">
    <citation type="submission" date="2024-07" db="EMBL/GenBank/DDBJ databases">
        <title>Uliginosibacterium paludis KCTC:42655.</title>
        <authorList>
            <person name="Kim M.K."/>
        </authorList>
    </citation>
    <scope>NUCLEOTIDE SEQUENCE [LARGE SCALE GENOMIC DNA]</scope>
    <source>
        <strain evidence="4 5">KCTC 42655</strain>
    </source>
</reference>
<evidence type="ECO:0000259" key="3">
    <source>
        <dbReference type="Pfam" id="PF00535"/>
    </source>
</evidence>
<dbReference type="SUPFAM" id="SSF53448">
    <property type="entry name" value="Nucleotide-diphospho-sugar transferases"/>
    <property type="match status" value="1"/>
</dbReference>
<accession>A0ABV2CUW6</accession>
<dbReference type="Pfam" id="PF00535">
    <property type="entry name" value="Glycos_transf_2"/>
    <property type="match status" value="1"/>
</dbReference>
<dbReference type="EMBL" id="JBEWLZ010000014">
    <property type="protein sequence ID" value="MET1491711.1"/>
    <property type="molecule type" value="Genomic_DNA"/>
</dbReference>
<sequence length="308" mass="34374">MIVSVIIPAFNAEEHIVECVGSALLPSGVGEVIVVDDGSVDNTVGVLRESFGKNIEDGSLKLICQRNSGVSAARNAALNLASGDYVAFLDADDYFFSDYYKKIFDLIDSVSPDLIEIGFRRFGEGVDNNRAPIEFVCSPDDGLSAFESACVAGAWYAWCRVVKRSILPLHKFDESIRYCEDMVFLVDVYRSAKSVARVNEALYAYRQHSSSACQNQKPEYIDGLLLFLSRNSVSGVRSFNNVIVDSLYNVCRVNNSLESPYRFTFKQLGVNFLKGFLAALWQKKVRVRNTLFAIIPPPVSRFVYKILF</sequence>
<dbReference type="CDD" id="cd00761">
    <property type="entry name" value="Glyco_tranf_GTA_type"/>
    <property type="match status" value="1"/>
</dbReference>
<dbReference type="GO" id="GO:0016757">
    <property type="term" value="F:glycosyltransferase activity"/>
    <property type="evidence" value="ECO:0007669"/>
    <property type="project" value="UniProtKB-KW"/>
</dbReference>
<dbReference type="PANTHER" id="PTHR22916:SF51">
    <property type="entry name" value="GLYCOSYLTRANSFERASE EPSH-RELATED"/>
    <property type="match status" value="1"/>
</dbReference>
<evidence type="ECO:0000313" key="5">
    <source>
        <dbReference type="Proteomes" id="UP001548590"/>
    </source>
</evidence>
<keyword evidence="5" id="KW-1185">Reference proteome</keyword>